<evidence type="ECO:0000259" key="6">
    <source>
        <dbReference type="PROSITE" id="PS50977"/>
    </source>
</evidence>
<dbReference type="SUPFAM" id="SSF48498">
    <property type="entry name" value="Tetracyclin repressor-like, C-terminal domain"/>
    <property type="match status" value="1"/>
</dbReference>
<accession>A0ABW7Z9D1</accession>
<evidence type="ECO:0000256" key="1">
    <source>
        <dbReference type="ARBA" id="ARBA00022491"/>
    </source>
</evidence>
<reference evidence="7 8" key="1">
    <citation type="submission" date="2024-10" db="EMBL/GenBank/DDBJ databases">
        <title>The Natural Products Discovery Center: Release of the First 8490 Sequenced Strains for Exploring Actinobacteria Biosynthetic Diversity.</title>
        <authorList>
            <person name="Kalkreuter E."/>
            <person name="Kautsar S.A."/>
            <person name="Yang D."/>
            <person name="Bader C.D."/>
            <person name="Teijaro C.N."/>
            <person name="Fluegel L."/>
            <person name="Davis C.M."/>
            <person name="Simpson J.R."/>
            <person name="Lauterbach L."/>
            <person name="Steele A.D."/>
            <person name="Gui C."/>
            <person name="Meng S."/>
            <person name="Li G."/>
            <person name="Viehrig K."/>
            <person name="Ye F."/>
            <person name="Su P."/>
            <person name="Kiefer A.F."/>
            <person name="Nichols A."/>
            <person name="Cepeda A.J."/>
            <person name="Yan W."/>
            <person name="Fan B."/>
            <person name="Jiang Y."/>
            <person name="Adhikari A."/>
            <person name="Zheng C.-J."/>
            <person name="Schuster L."/>
            <person name="Cowan T.M."/>
            <person name="Smanski M.J."/>
            <person name="Chevrette M.G."/>
            <person name="De Carvalho L.P.S."/>
            <person name="Shen B."/>
        </authorList>
    </citation>
    <scope>NUCLEOTIDE SEQUENCE [LARGE SCALE GENOMIC DNA]</scope>
    <source>
        <strain evidence="7 8">NPDC050545</strain>
    </source>
</reference>
<dbReference type="PROSITE" id="PS50977">
    <property type="entry name" value="HTH_TETR_2"/>
    <property type="match status" value="1"/>
</dbReference>
<gene>
    <name evidence="7" type="ORF">ACIBG2_42225</name>
</gene>
<dbReference type="EMBL" id="JBITGY010000013">
    <property type="protein sequence ID" value="MFI6504063.1"/>
    <property type="molecule type" value="Genomic_DNA"/>
</dbReference>
<evidence type="ECO:0000256" key="5">
    <source>
        <dbReference type="PROSITE-ProRule" id="PRU00335"/>
    </source>
</evidence>
<sequence length="207" mass="22314">MGRPRTPLLDRDRIGQAAVAVVDETGEVSLPQVARRLGVRTASLYHHVEGREGVIELLREQISRGIDCSTLDRRPWEAALAGWARSYRTAFAAHPRAIPLLVTSAVRTPRALADYDAVVRLLLEAGFAEDETIIVLTALENVILGSALDLAAPDPVWQLSGEARAPALARAIAATPPGRADAAFELALEAVLGHVRRMRDLPPSAAR</sequence>
<dbReference type="PANTHER" id="PTHR30055">
    <property type="entry name" value="HTH-TYPE TRANSCRIPTIONAL REGULATOR RUTR"/>
    <property type="match status" value="1"/>
</dbReference>
<dbReference type="InterPro" id="IPR001647">
    <property type="entry name" value="HTH_TetR"/>
</dbReference>
<keyword evidence="2" id="KW-0805">Transcription regulation</keyword>
<dbReference type="InterPro" id="IPR003012">
    <property type="entry name" value="Tet_transcr_reg_TetR"/>
</dbReference>
<keyword evidence="4" id="KW-0804">Transcription</keyword>
<evidence type="ECO:0000256" key="4">
    <source>
        <dbReference type="ARBA" id="ARBA00023163"/>
    </source>
</evidence>
<protein>
    <submittedName>
        <fullName evidence="7">TetR/AcrR family transcriptional regulator</fullName>
    </submittedName>
</protein>
<name>A0ABW7Z9D1_9ACTN</name>
<keyword evidence="1" id="KW-0678">Repressor</keyword>
<dbReference type="InterPro" id="IPR004111">
    <property type="entry name" value="Repressor_TetR_C"/>
</dbReference>
<dbReference type="Proteomes" id="UP001612741">
    <property type="component" value="Unassembled WGS sequence"/>
</dbReference>
<keyword evidence="3 5" id="KW-0238">DNA-binding</keyword>
<dbReference type="Pfam" id="PF02909">
    <property type="entry name" value="TetR_C_1"/>
    <property type="match status" value="1"/>
</dbReference>
<feature type="domain" description="HTH tetR-type" evidence="6">
    <location>
        <begin position="8"/>
        <end position="66"/>
    </location>
</feature>
<evidence type="ECO:0000256" key="2">
    <source>
        <dbReference type="ARBA" id="ARBA00023015"/>
    </source>
</evidence>
<organism evidence="7 8">
    <name type="scientific">Nonomuraea typhae</name>
    <dbReference type="NCBI Taxonomy" id="2603600"/>
    <lineage>
        <taxon>Bacteria</taxon>
        <taxon>Bacillati</taxon>
        <taxon>Actinomycetota</taxon>
        <taxon>Actinomycetes</taxon>
        <taxon>Streptosporangiales</taxon>
        <taxon>Streptosporangiaceae</taxon>
        <taxon>Nonomuraea</taxon>
    </lineage>
</organism>
<feature type="DNA-binding region" description="H-T-H motif" evidence="5">
    <location>
        <begin position="29"/>
        <end position="48"/>
    </location>
</feature>
<keyword evidence="8" id="KW-1185">Reference proteome</keyword>
<evidence type="ECO:0000313" key="8">
    <source>
        <dbReference type="Proteomes" id="UP001612741"/>
    </source>
</evidence>
<dbReference type="InterPro" id="IPR036271">
    <property type="entry name" value="Tet_transcr_reg_TetR-rel_C_sf"/>
</dbReference>
<evidence type="ECO:0000256" key="3">
    <source>
        <dbReference type="ARBA" id="ARBA00023125"/>
    </source>
</evidence>
<dbReference type="InterPro" id="IPR009057">
    <property type="entry name" value="Homeodomain-like_sf"/>
</dbReference>
<dbReference type="Gene3D" id="1.10.357.10">
    <property type="entry name" value="Tetracycline Repressor, domain 2"/>
    <property type="match status" value="1"/>
</dbReference>
<dbReference type="SUPFAM" id="SSF46689">
    <property type="entry name" value="Homeodomain-like"/>
    <property type="match status" value="1"/>
</dbReference>
<proteinExistence type="predicted"/>
<dbReference type="PRINTS" id="PR00400">
    <property type="entry name" value="TETREPRESSOR"/>
</dbReference>
<evidence type="ECO:0000313" key="7">
    <source>
        <dbReference type="EMBL" id="MFI6504063.1"/>
    </source>
</evidence>
<dbReference type="PANTHER" id="PTHR30055:SF151">
    <property type="entry name" value="TRANSCRIPTIONAL REGULATORY PROTEIN"/>
    <property type="match status" value="1"/>
</dbReference>
<dbReference type="RefSeq" id="WP_397089821.1">
    <property type="nucleotide sequence ID" value="NZ_JBITGY010000013.1"/>
</dbReference>
<comment type="caution">
    <text evidence="7">The sequence shown here is derived from an EMBL/GenBank/DDBJ whole genome shotgun (WGS) entry which is preliminary data.</text>
</comment>
<dbReference type="InterPro" id="IPR050109">
    <property type="entry name" value="HTH-type_TetR-like_transc_reg"/>
</dbReference>